<protein>
    <submittedName>
        <fullName evidence="2">Immunogenic protein P37</fullName>
    </submittedName>
</protein>
<geneLocation type="plasmid" evidence="2 3">
    <name>PBr_lp36</name>
</geneLocation>
<dbReference type="Proteomes" id="UP000006103">
    <property type="component" value="Plasmid PBr_lp36"/>
</dbReference>
<keyword evidence="3" id="KW-1185">Reference proteome</keyword>
<evidence type="ECO:0000256" key="1">
    <source>
        <dbReference type="SAM" id="Coils"/>
    </source>
</evidence>
<dbReference type="RefSeq" id="WP_012622213.1">
    <property type="nucleotide sequence ID" value="NC_011857.1"/>
</dbReference>
<feature type="coiled-coil region" evidence="1">
    <location>
        <begin position="69"/>
        <end position="110"/>
    </location>
</feature>
<evidence type="ECO:0000313" key="2">
    <source>
        <dbReference type="EMBL" id="ACL34517.1"/>
    </source>
</evidence>
<accession>B8F0Q3</accession>
<keyword evidence="2" id="KW-0614">Plasmid</keyword>
<evidence type="ECO:0000313" key="3">
    <source>
        <dbReference type="Proteomes" id="UP000006103"/>
    </source>
</evidence>
<proteinExistence type="predicted"/>
<organism evidence="2 3">
    <name type="scientific">Borreliella garinii PBr</name>
    <dbReference type="NCBI Taxonomy" id="498743"/>
    <lineage>
        <taxon>Bacteria</taxon>
        <taxon>Pseudomonadati</taxon>
        <taxon>Spirochaetota</taxon>
        <taxon>Spirochaetia</taxon>
        <taxon>Spirochaetales</taxon>
        <taxon>Borreliaceae</taxon>
        <taxon>Borreliella</taxon>
    </lineage>
</organism>
<reference evidence="2 3" key="1">
    <citation type="journal article" date="2011" name="J. Bacteriol.">
        <title>Whole-genome sequences of two Borrelia afzelii and two Borrelia garinii Lyme disease agent isolates.</title>
        <authorList>
            <person name="Casjens S.R."/>
            <person name="Mongodin E.F."/>
            <person name="Qiu W.-G."/>
            <person name="Dunn J.J."/>
            <person name="Luft B.J."/>
            <person name="Fraser-Liggett C.M."/>
            <person name="Schutzer S.E."/>
        </authorList>
    </citation>
    <scope>NUCLEOTIDE SEQUENCE [LARGE SCALE GENOMIC DNA]</scope>
    <source>
        <strain evidence="2 3">PBr</strain>
    </source>
</reference>
<keyword evidence="1" id="KW-0175">Coiled coil</keyword>
<name>B8F0Q3_BORGR</name>
<sequence length="120" mass="13866">MPDLHKVIVKAKNSRDYTYKVCYSDAVSVLKIVRNGFENAKRRAVDALGETKDDSSSMAYHNYSYFYWMEKAKAAMNNAESMFKNAKKYQEDLKAKMDQVNKGFAHLEEKILNLGKHESK</sequence>
<gene>
    <name evidence="2" type="ORF">BGAPBR_K0020</name>
</gene>
<dbReference type="EMBL" id="CP001302">
    <property type="protein sequence ID" value="ACL34517.1"/>
    <property type="molecule type" value="Genomic_DNA"/>
</dbReference>
<dbReference type="AlphaFoldDB" id="B8F0Q3"/>